<feature type="domain" description="Phage tail collar" evidence="1">
    <location>
        <begin position="1"/>
        <end position="50"/>
    </location>
</feature>
<protein>
    <submittedName>
        <fullName evidence="2">Microcystin dependent MdpB family protein</fullName>
    </submittedName>
</protein>
<accession>A0A8J2UIX7</accession>
<dbReference type="Pfam" id="PF07484">
    <property type="entry name" value="Collar"/>
    <property type="match status" value="1"/>
</dbReference>
<gene>
    <name evidence="2" type="ORF">GCM10011511_53700</name>
</gene>
<keyword evidence="3" id="KW-1185">Reference proteome</keyword>
<comment type="caution">
    <text evidence="2">The sequence shown here is derived from an EMBL/GenBank/DDBJ whole genome shotgun (WGS) entry which is preliminary data.</text>
</comment>
<evidence type="ECO:0000313" key="2">
    <source>
        <dbReference type="EMBL" id="GGB23036.1"/>
    </source>
</evidence>
<reference evidence="2" key="2">
    <citation type="submission" date="2020-09" db="EMBL/GenBank/DDBJ databases">
        <authorList>
            <person name="Sun Q."/>
            <person name="Zhou Y."/>
        </authorList>
    </citation>
    <scope>NUCLEOTIDE SEQUENCE</scope>
    <source>
        <strain evidence="2">CGMCC 1.15448</strain>
    </source>
</reference>
<dbReference type="AlphaFoldDB" id="A0A8J2UIX7"/>
<reference evidence="2" key="1">
    <citation type="journal article" date="2014" name="Int. J. Syst. Evol. Microbiol.">
        <title>Complete genome sequence of Corynebacterium casei LMG S-19264T (=DSM 44701T), isolated from a smear-ripened cheese.</title>
        <authorList>
            <consortium name="US DOE Joint Genome Institute (JGI-PGF)"/>
            <person name="Walter F."/>
            <person name="Albersmeier A."/>
            <person name="Kalinowski J."/>
            <person name="Ruckert C."/>
        </authorList>
    </citation>
    <scope>NUCLEOTIDE SEQUENCE</scope>
    <source>
        <strain evidence="2">CGMCC 1.15448</strain>
    </source>
</reference>
<dbReference type="SUPFAM" id="SSF88874">
    <property type="entry name" value="Receptor-binding domain of short tail fibre protein gp12"/>
    <property type="match status" value="1"/>
</dbReference>
<organism evidence="2 3">
    <name type="scientific">Puia dinghuensis</name>
    <dbReference type="NCBI Taxonomy" id="1792502"/>
    <lineage>
        <taxon>Bacteria</taxon>
        <taxon>Pseudomonadati</taxon>
        <taxon>Bacteroidota</taxon>
        <taxon>Chitinophagia</taxon>
        <taxon>Chitinophagales</taxon>
        <taxon>Chitinophagaceae</taxon>
        <taxon>Puia</taxon>
    </lineage>
</organism>
<dbReference type="Gene3D" id="3.90.1340.10">
    <property type="entry name" value="Phage tail collar domain"/>
    <property type="match status" value="1"/>
</dbReference>
<evidence type="ECO:0000313" key="3">
    <source>
        <dbReference type="Proteomes" id="UP000607559"/>
    </source>
</evidence>
<sequence>MFACNFAPNGWSTCNGQVIQVRQNPGLYSVLGKNFGGSGNVFMLPNLAGAAAMNWGTGKGLSPRTIGQTGGEPFVTLIMSELPAHTHPAQAADTGTASNPAGEVWAAAGQERPIPNFYSDNGSTTLAMANVIQPVGGNMYHNNLMPFQGVNFCIAMQDNLPDESNT</sequence>
<name>A0A8J2UIX7_9BACT</name>
<dbReference type="InterPro" id="IPR011083">
    <property type="entry name" value="Phage_tail_collar_dom"/>
</dbReference>
<evidence type="ECO:0000259" key="1">
    <source>
        <dbReference type="Pfam" id="PF07484"/>
    </source>
</evidence>
<dbReference type="InterPro" id="IPR037053">
    <property type="entry name" value="Phage_tail_collar_dom_sf"/>
</dbReference>
<proteinExistence type="predicted"/>
<dbReference type="EMBL" id="BMJC01000007">
    <property type="protein sequence ID" value="GGB23036.1"/>
    <property type="molecule type" value="Genomic_DNA"/>
</dbReference>
<dbReference type="Proteomes" id="UP000607559">
    <property type="component" value="Unassembled WGS sequence"/>
</dbReference>